<keyword evidence="3" id="KW-1185">Reference proteome</keyword>
<evidence type="ECO:0000313" key="2">
    <source>
        <dbReference type="EMBL" id="NEY91044.1"/>
    </source>
</evidence>
<dbReference type="PANTHER" id="PTHR42709">
    <property type="entry name" value="ALKALINE PHOSPHATASE LIKE PROTEIN"/>
    <property type="match status" value="1"/>
</dbReference>
<sequence length="137" mass="14490">MGGMFLAALLAATPVPMQSELTFVALAASGWALPALVVVASLGNVLGSCLTYAAGRGFGEAGIWRWFRLPPEKLARAENWFARWGRWSLLLSWAPGGDVVVALAGALRMPLTSFLTLLTLAKTGRYIALALVTSATL</sequence>
<name>A0A6M0QW26_9RHOB</name>
<proteinExistence type="predicted"/>
<gene>
    <name evidence="2" type="ORF">G4Z14_12120</name>
</gene>
<dbReference type="InterPro" id="IPR032816">
    <property type="entry name" value="VTT_dom"/>
</dbReference>
<dbReference type="InterPro" id="IPR051311">
    <property type="entry name" value="DedA_domain"/>
</dbReference>
<dbReference type="Pfam" id="PF09335">
    <property type="entry name" value="VTT_dom"/>
    <property type="match status" value="1"/>
</dbReference>
<dbReference type="AlphaFoldDB" id="A0A6M0QW26"/>
<dbReference type="Proteomes" id="UP000477782">
    <property type="component" value="Unassembled WGS sequence"/>
</dbReference>
<accession>A0A6M0QW26</accession>
<feature type="domain" description="VTT" evidence="1">
    <location>
        <begin position="23"/>
        <end position="132"/>
    </location>
</feature>
<evidence type="ECO:0000259" key="1">
    <source>
        <dbReference type="Pfam" id="PF09335"/>
    </source>
</evidence>
<reference evidence="2 3" key="1">
    <citation type="submission" date="2020-02" db="EMBL/GenBank/DDBJ databases">
        <authorList>
            <person name="Chen W.-M."/>
        </authorList>
    </citation>
    <scope>NUCLEOTIDE SEQUENCE [LARGE SCALE GENOMIC DNA]</scope>
    <source>
        <strain evidence="2 3">KMS-5</strain>
    </source>
</reference>
<protein>
    <submittedName>
        <fullName evidence="2">DedA family protein</fullName>
    </submittedName>
</protein>
<comment type="caution">
    <text evidence="2">The sequence shown here is derived from an EMBL/GenBank/DDBJ whole genome shotgun (WGS) entry which is preliminary data.</text>
</comment>
<organism evidence="2 3">
    <name type="scientific">Tabrizicola oligotrophica</name>
    <dbReference type="NCBI Taxonomy" id="2710650"/>
    <lineage>
        <taxon>Bacteria</taxon>
        <taxon>Pseudomonadati</taxon>
        <taxon>Pseudomonadota</taxon>
        <taxon>Alphaproteobacteria</taxon>
        <taxon>Rhodobacterales</taxon>
        <taxon>Paracoccaceae</taxon>
        <taxon>Tabrizicola</taxon>
    </lineage>
</organism>
<dbReference type="PANTHER" id="PTHR42709:SF4">
    <property type="entry name" value="INNER MEMBRANE PROTEIN YQAA"/>
    <property type="match status" value="1"/>
</dbReference>
<dbReference type="EMBL" id="JAAIVJ010000007">
    <property type="protein sequence ID" value="NEY91044.1"/>
    <property type="molecule type" value="Genomic_DNA"/>
</dbReference>
<evidence type="ECO:0000313" key="3">
    <source>
        <dbReference type="Proteomes" id="UP000477782"/>
    </source>
</evidence>